<keyword evidence="4 7" id="KW-0547">Nucleotide-binding</keyword>
<organism evidence="10 11">
    <name type="scientific">Pseudonocardia tropica</name>
    <dbReference type="NCBI Taxonomy" id="681289"/>
    <lineage>
        <taxon>Bacteria</taxon>
        <taxon>Bacillati</taxon>
        <taxon>Actinomycetota</taxon>
        <taxon>Actinomycetes</taxon>
        <taxon>Pseudonocardiales</taxon>
        <taxon>Pseudonocardiaceae</taxon>
        <taxon>Pseudonocardia</taxon>
    </lineage>
</organism>
<evidence type="ECO:0000313" key="10">
    <source>
        <dbReference type="EMBL" id="MEQ3541882.1"/>
    </source>
</evidence>
<dbReference type="PANTHER" id="PTHR48095:SF2">
    <property type="entry name" value="BIOTIN CARBOXYLASE, CHLOROPLASTIC"/>
    <property type="match status" value="1"/>
</dbReference>
<dbReference type="SMART" id="SM00878">
    <property type="entry name" value="Biotin_carb_C"/>
    <property type="match status" value="1"/>
</dbReference>
<dbReference type="Pfam" id="PF02785">
    <property type="entry name" value="Biotin_carb_C"/>
    <property type="match status" value="1"/>
</dbReference>
<keyword evidence="11" id="KW-1185">Reference proteome</keyword>
<dbReference type="InterPro" id="IPR005479">
    <property type="entry name" value="CPAse_ATP-bd"/>
</dbReference>
<comment type="catalytic activity">
    <reaction evidence="6">
        <text>N(6)-biotinyl-L-lysyl-[protein] + hydrogencarbonate + ATP = N(6)-carboxybiotinyl-L-lysyl-[protein] + ADP + phosphate + H(+)</text>
        <dbReference type="Rhea" id="RHEA:13501"/>
        <dbReference type="Rhea" id="RHEA-COMP:10505"/>
        <dbReference type="Rhea" id="RHEA-COMP:10506"/>
        <dbReference type="ChEBI" id="CHEBI:15378"/>
        <dbReference type="ChEBI" id="CHEBI:17544"/>
        <dbReference type="ChEBI" id="CHEBI:30616"/>
        <dbReference type="ChEBI" id="CHEBI:43474"/>
        <dbReference type="ChEBI" id="CHEBI:83144"/>
        <dbReference type="ChEBI" id="CHEBI:83145"/>
        <dbReference type="ChEBI" id="CHEBI:456216"/>
        <dbReference type="EC" id="6.3.4.14"/>
    </reaction>
</comment>
<dbReference type="Gene3D" id="3.30.470.20">
    <property type="entry name" value="ATP-grasp fold, B domain"/>
    <property type="match status" value="1"/>
</dbReference>
<dbReference type="PROSITE" id="PS50979">
    <property type="entry name" value="BC"/>
    <property type="match status" value="1"/>
</dbReference>
<dbReference type="SUPFAM" id="SSF51246">
    <property type="entry name" value="Rudiment single hybrid motif"/>
    <property type="match status" value="1"/>
</dbReference>
<sequence length="455" mass="48100">MIRKVLVANRGEIAVRIVRACRELGLASVAAHSAADRDSLAVRLADEAVQIGPGPAAASYLNIAAVVEAAKLRGADAVHPGYGFLSENADFAEVCADHGLTFVGPPAEVIEALGDKARARAAATAAGLPLLPGSREELGSEPEARAVADAVGYPVIIKAVAGGGGRGMHVVREPDGFAAAWARARATAAATFRDPRLFVERYLDSARHVEVQVLADAHGAVVHLGTRDCSLQRRHQKLVEESPAPALSEDLLRRLGEAATALARHAGYVGAGTVEFLLEPGGDFHFMEVNCRLQVEHPVTEMVTGIDLVAAQLRIAGGAPLGFTQADVRLAGTAIECRINAEDPARDFVPTPGLIEECVLPGGPFVRVDTHVHPGHRIPGFYDPLLAKVVVWAPDRPGAIARMRAALGEVRVRGRGIATTAPLLADLLDDERFRTVSHDTRLVETITADRNEVPA</sequence>
<dbReference type="InterPro" id="IPR005482">
    <property type="entry name" value="Biotin_COase_C"/>
</dbReference>
<dbReference type="InterPro" id="IPR011054">
    <property type="entry name" value="Rudment_hybrid_motif"/>
</dbReference>
<feature type="domain" description="ATP-grasp" evidence="8">
    <location>
        <begin position="120"/>
        <end position="317"/>
    </location>
</feature>
<evidence type="ECO:0000256" key="7">
    <source>
        <dbReference type="PROSITE-ProRule" id="PRU00409"/>
    </source>
</evidence>
<accession>A0ABV1K0Z0</accession>
<evidence type="ECO:0000256" key="2">
    <source>
        <dbReference type="ARBA" id="ARBA00013263"/>
    </source>
</evidence>
<dbReference type="NCBIfam" id="NF006367">
    <property type="entry name" value="PRK08591.1"/>
    <property type="match status" value="1"/>
</dbReference>
<reference evidence="10 11" key="1">
    <citation type="submission" date="2024-03" db="EMBL/GenBank/DDBJ databases">
        <title>Draft genome sequence of Pseudonocardia tropica JCM 19149.</title>
        <authorList>
            <person name="Butdee W."/>
            <person name="Duangmal K."/>
        </authorList>
    </citation>
    <scope>NUCLEOTIDE SEQUENCE [LARGE SCALE GENOMIC DNA]</scope>
    <source>
        <strain evidence="10 11">JCM 19149</strain>
    </source>
</reference>
<name>A0ABV1K0Z0_9PSEU</name>
<evidence type="ECO:0000256" key="5">
    <source>
        <dbReference type="ARBA" id="ARBA00022840"/>
    </source>
</evidence>
<proteinExistence type="predicted"/>
<dbReference type="PANTHER" id="PTHR48095">
    <property type="entry name" value="PYRUVATE CARBOXYLASE SUBUNIT A"/>
    <property type="match status" value="1"/>
</dbReference>
<evidence type="ECO:0000259" key="8">
    <source>
        <dbReference type="PROSITE" id="PS50975"/>
    </source>
</evidence>
<dbReference type="PROSITE" id="PS50975">
    <property type="entry name" value="ATP_GRASP"/>
    <property type="match status" value="1"/>
</dbReference>
<gene>
    <name evidence="10" type="ORF">WHI96_24015</name>
</gene>
<dbReference type="InterPro" id="IPR016185">
    <property type="entry name" value="PreATP-grasp_dom_sf"/>
</dbReference>
<protein>
    <recommendedName>
        <fullName evidence="2">biotin carboxylase</fullName>
        <ecNumber evidence="2">6.3.4.14</ecNumber>
    </recommendedName>
</protein>
<evidence type="ECO:0000256" key="6">
    <source>
        <dbReference type="ARBA" id="ARBA00048600"/>
    </source>
</evidence>
<dbReference type="EMBL" id="JBEDNP010000019">
    <property type="protein sequence ID" value="MEQ3541882.1"/>
    <property type="molecule type" value="Genomic_DNA"/>
</dbReference>
<evidence type="ECO:0000256" key="3">
    <source>
        <dbReference type="ARBA" id="ARBA00022598"/>
    </source>
</evidence>
<dbReference type="SUPFAM" id="SSF52440">
    <property type="entry name" value="PreATP-grasp domain"/>
    <property type="match status" value="1"/>
</dbReference>
<keyword evidence="5 7" id="KW-0067">ATP-binding</keyword>
<dbReference type="InterPro" id="IPR011761">
    <property type="entry name" value="ATP-grasp"/>
</dbReference>
<comment type="function">
    <text evidence="1">This protein is a component of the acetyl coenzyme A carboxylase complex; first, biotin carboxylase catalyzes the carboxylation of the carrier protein and then the transcarboxylase transfers the carboxyl group to form malonyl-CoA.</text>
</comment>
<dbReference type="Pfam" id="PF02786">
    <property type="entry name" value="CPSase_L_D2"/>
    <property type="match status" value="1"/>
</dbReference>
<dbReference type="Proteomes" id="UP001464923">
    <property type="component" value="Unassembled WGS sequence"/>
</dbReference>
<dbReference type="InterPro" id="IPR051602">
    <property type="entry name" value="ACC_Biotin_Carboxylase"/>
</dbReference>
<evidence type="ECO:0000313" key="11">
    <source>
        <dbReference type="Proteomes" id="UP001464923"/>
    </source>
</evidence>
<evidence type="ECO:0000256" key="4">
    <source>
        <dbReference type="ARBA" id="ARBA00022741"/>
    </source>
</evidence>
<dbReference type="RefSeq" id="WP_345640586.1">
    <property type="nucleotide sequence ID" value="NZ_BAABLY010000003.1"/>
</dbReference>
<dbReference type="InterPro" id="IPR005481">
    <property type="entry name" value="BC-like_N"/>
</dbReference>
<evidence type="ECO:0000256" key="1">
    <source>
        <dbReference type="ARBA" id="ARBA00003761"/>
    </source>
</evidence>
<feature type="domain" description="Biotin carboxylation" evidence="9">
    <location>
        <begin position="1"/>
        <end position="448"/>
    </location>
</feature>
<dbReference type="SUPFAM" id="SSF56059">
    <property type="entry name" value="Glutathione synthetase ATP-binding domain-like"/>
    <property type="match status" value="1"/>
</dbReference>
<keyword evidence="3 10" id="KW-0436">Ligase</keyword>
<dbReference type="InterPro" id="IPR011764">
    <property type="entry name" value="Biotin_carboxylation_dom"/>
</dbReference>
<dbReference type="EC" id="6.3.4.14" evidence="2"/>
<evidence type="ECO:0000259" key="9">
    <source>
        <dbReference type="PROSITE" id="PS50979"/>
    </source>
</evidence>
<dbReference type="Pfam" id="PF00289">
    <property type="entry name" value="Biotin_carb_N"/>
    <property type="match status" value="1"/>
</dbReference>
<comment type="caution">
    <text evidence="10">The sequence shown here is derived from an EMBL/GenBank/DDBJ whole genome shotgun (WGS) entry which is preliminary data.</text>
</comment>
<dbReference type="GO" id="GO:0003989">
    <property type="term" value="F:acetyl-CoA carboxylase activity"/>
    <property type="evidence" value="ECO:0007669"/>
    <property type="project" value="UniProtKB-EC"/>
</dbReference>